<evidence type="ECO:0000256" key="5">
    <source>
        <dbReference type="ARBA" id="ARBA00023288"/>
    </source>
</evidence>
<organism evidence="9">
    <name type="scientific">uncultured Sporomusa sp</name>
    <dbReference type="NCBI Taxonomy" id="307249"/>
    <lineage>
        <taxon>Bacteria</taxon>
        <taxon>Bacillati</taxon>
        <taxon>Bacillota</taxon>
        <taxon>Negativicutes</taxon>
        <taxon>Selenomonadales</taxon>
        <taxon>Sporomusaceae</taxon>
        <taxon>Sporomusa</taxon>
        <taxon>environmental samples</taxon>
    </lineage>
</organism>
<reference evidence="9" key="1">
    <citation type="submission" date="2016-08" db="EMBL/GenBank/DDBJ databases">
        <authorList>
            <person name="Seilhamer J.J."/>
        </authorList>
    </citation>
    <scope>NUCLEOTIDE SEQUENCE</scope>
    <source>
        <strain evidence="9">86</strain>
    </source>
</reference>
<proteinExistence type="inferred from homology"/>
<evidence type="ECO:0000256" key="7">
    <source>
        <dbReference type="PIRSR" id="PIRSR002854-1"/>
    </source>
</evidence>
<evidence type="ECO:0000256" key="8">
    <source>
        <dbReference type="SAM" id="SignalP"/>
    </source>
</evidence>
<name>A0A212LXH0_9FIRM</name>
<accession>A0A212LXH0</accession>
<dbReference type="RefSeq" id="WP_288184952.1">
    <property type="nucleotide sequence ID" value="NZ_LT608335.1"/>
</dbReference>
<dbReference type="Pfam" id="PF03180">
    <property type="entry name" value="Lipoprotein_9"/>
    <property type="match status" value="1"/>
</dbReference>
<dbReference type="PANTHER" id="PTHR30429">
    <property type="entry name" value="D-METHIONINE-BINDING LIPOPROTEIN METQ"/>
    <property type="match status" value="1"/>
</dbReference>
<dbReference type="CDD" id="cd13598">
    <property type="entry name" value="PBP2_lipoprotein_IlpA_like"/>
    <property type="match status" value="1"/>
</dbReference>
<comment type="subcellular location">
    <subcellularLocation>
        <location evidence="1">Membrane</location>
        <topology evidence="1">Lipid-anchor</topology>
    </subcellularLocation>
</comment>
<comment type="similarity">
    <text evidence="6">Belongs to the nlpA lipoprotein family.</text>
</comment>
<protein>
    <recommendedName>
        <fullName evidence="6">Lipoprotein</fullName>
    </recommendedName>
</protein>
<dbReference type="NCBIfam" id="TIGR00363">
    <property type="entry name" value="MetQ/NlpA family lipoprotein"/>
    <property type="match status" value="1"/>
</dbReference>
<feature type="signal peptide" evidence="8">
    <location>
        <begin position="1"/>
        <end position="22"/>
    </location>
</feature>
<dbReference type="EMBL" id="FMJE01000004">
    <property type="protein sequence ID" value="SCM82222.1"/>
    <property type="molecule type" value="Genomic_DNA"/>
</dbReference>
<dbReference type="Gene3D" id="3.40.190.10">
    <property type="entry name" value="Periplasmic binding protein-like II"/>
    <property type="match status" value="2"/>
</dbReference>
<sequence>MKKYIKQIALAAILTLSVAGLAGCGKQATAPAADKPLKVGVTAGPHAEVMDVVKKIAEKEGLKIEVVEFNDYVQPNVALHQGDIDANSFQHQPYLDNMVQDRKYDMVSVAKTVIFPMGIYSKKVKAISELKPGATIAIPNDPTNGGRALLLLEQQGLIKLKAGTGLKAAAADIAENPKNFKIKELDAAQVPRSLEDVDLAAVNTNYAMTAGLVPNKDALAMEDGNSPYANIIAVKSKDKDNPAIAKLIKVYQSAEVKQFIEEHFKSSVIAAW</sequence>
<dbReference type="PIRSF" id="PIRSF002854">
    <property type="entry name" value="MetQ"/>
    <property type="match status" value="1"/>
</dbReference>
<dbReference type="InterPro" id="IPR004872">
    <property type="entry name" value="Lipoprotein_NlpA"/>
</dbReference>
<dbReference type="PANTHER" id="PTHR30429:SF1">
    <property type="entry name" value="D-METHIONINE-BINDING LIPOPROTEIN METQ-RELATED"/>
    <property type="match status" value="1"/>
</dbReference>
<evidence type="ECO:0000256" key="3">
    <source>
        <dbReference type="ARBA" id="ARBA00023136"/>
    </source>
</evidence>
<gene>
    <name evidence="9" type="primary">metQ</name>
    <name evidence="9" type="ORF">KL86SPO_40707</name>
</gene>
<keyword evidence="4" id="KW-0564">Palmitate</keyword>
<dbReference type="AlphaFoldDB" id="A0A212LXH0"/>
<keyword evidence="5 6" id="KW-0449">Lipoprotein</keyword>
<evidence type="ECO:0000313" key="9">
    <source>
        <dbReference type="EMBL" id="SCM82222.1"/>
    </source>
</evidence>
<keyword evidence="3" id="KW-0472">Membrane</keyword>
<dbReference type="PROSITE" id="PS51257">
    <property type="entry name" value="PROKAR_LIPOPROTEIN"/>
    <property type="match status" value="1"/>
</dbReference>
<evidence type="ECO:0000256" key="4">
    <source>
        <dbReference type="ARBA" id="ARBA00023139"/>
    </source>
</evidence>
<dbReference type="GO" id="GO:0016020">
    <property type="term" value="C:membrane"/>
    <property type="evidence" value="ECO:0007669"/>
    <property type="project" value="UniProtKB-SubCell"/>
</dbReference>
<feature type="chain" id="PRO_5039193053" description="Lipoprotein" evidence="8">
    <location>
        <begin position="23"/>
        <end position="272"/>
    </location>
</feature>
<feature type="lipid moiety-binding region" description="S-diacylglycerol cysteine" evidence="7">
    <location>
        <position position="24"/>
    </location>
</feature>
<evidence type="ECO:0000256" key="6">
    <source>
        <dbReference type="PIRNR" id="PIRNR002854"/>
    </source>
</evidence>
<keyword evidence="2 8" id="KW-0732">Signal</keyword>
<dbReference type="SUPFAM" id="SSF53850">
    <property type="entry name" value="Periplasmic binding protein-like II"/>
    <property type="match status" value="1"/>
</dbReference>
<evidence type="ECO:0000256" key="1">
    <source>
        <dbReference type="ARBA" id="ARBA00004635"/>
    </source>
</evidence>
<evidence type="ECO:0000256" key="2">
    <source>
        <dbReference type="ARBA" id="ARBA00022729"/>
    </source>
</evidence>